<dbReference type="OrthoDB" id="9806170at2"/>
<dbReference type="PANTHER" id="PTHR43369">
    <property type="entry name" value="PHOSPHORIBOSYLGLYCINAMIDE FORMYLTRANSFERASE"/>
    <property type="match status" value="1"/>
</dbReference>
<feature type="binding site" evidence="4">
    <location>
        <position position="86"/>
    </location>
    <ligand>
        <name>(6R)-10-formyltetrahydrofolate</name>
        <dbReference type="ChEBI" id="CHEBI:195366"/>
    </ligand>
</feature>
<evidence type="ECO:0000256" key="1">
    <source>
        <dbReference type="ARBA" id="ARBA00005054"/>
    </source>
</evidence>
<organism evidence="6 7">
    <name type="scientific">Desulfacinum hydrothermale DSM 13146</name>
    <dbReference type="NCBI Taxonomy" id="1121390"/>
    <lineage>
        <taxon>Bacteria</taxon>
        <taxon>Pseudomonadati</taxon>
        <taxon>Thermodesulfobacteriota</taxon>
        <taxon>Syntrophobacteria</taxon>
        <taxon>Syntrophobacterales</taxon>
        <taxon>Syntrophobacteraceae</taxon>
        <taxon>Desulfacinum</taxon>
    </lineage>
</organism>
<gene>
    <name evidence="4" type="primary">purN</name>
    <name evidence="6" type="ORF">SAMN02746041_02993</name>
</gene>
<dbReference type="AlphaFoldDB" id="A0A1W1XUE6"/>
<evidence type="ECO:0000313" key="7">
    <source>
        <dbReference type="Proteomes" id="UP000192783"/>
    </source>
</evidence>
<comment type="function">
    <text evidence="4">Catalyzes the transfer of a formyl group from 10-formyltetrahydrofolate to 5-phospho-ribosyl-glycinamide (GAR), producing 5-phospho-ribosyl-N-formylglycinamide (FGAR) and tetrahydrofolate.</text>
</comment>
<dbReference type="GO" id="GO:0005829">
    <property type="term" value="C:cytosol"/>
    <property type="evidence" value="ECO:0007669"/>
    <property type="project" value="TreeGrafter"/>
</dbReference>
<dbReference type="GO" id="GO:0004644">
    <property type="term" value="F:phosphoribosylglycinamide formyltransferase activity"/>
    <property type="evidence" value="ECO:0007669"/>
    <property type="project" value="UniProtKB-UniRule"/>
</dbReference>
<feature type="binding site" evidence="4">
    <location>
        <begin position="15"/>
        <end position="17"/>
    </location>
    <ligand>
        <name>N(1)-(5-phospho-beta-D-ribosyl)glycinamide</name>
        <dbReference type="ChEBI" id="CHEBI:143788"/>
    </ligand>
</feature>
<feature type="binding site" evidence="4">
    <location>
        <begin position="131"/>
        <end position="134"/>
    </location>
    <ligand>
        <name>(6R)-10-formyltetrahydrofolate</name>
        <dbReference type="ChEBI" id="CHEBI:195366"/>
    </ligand>
</feature>
<comment type="pathway">
    <text evidence="1 4">Purine metabolism; IMP biosynthesis via de novo pathway; N(2)-formyl-N(1)-(5-phospho-D-ribosyl)glycinamide from N(1)-(5-phospho-D-ribosyl)glycinamide (10-formyl THF route): step 1/1.</text>
</comment>
<evidence type="ECO:0000259" key="5">
    <source>
        <dbReference type="Pfam" id="PF00551"/>
    </source>
</evidence>
<comment type="similarity">
    <text evidence="4">Belongs to the GART family.</text>
</comment>
<dbReference type="InterPro" id="IPR002376">
    <property type="entry name" value="Formyl_transf_N"/>
</dbReference>
<dbReference type="RefSeq" id="WP_084058891.1">
    <property type="nucleotide sequence ID" value="NZ_FWXF01000022.1"/>
</dbReference>
<dbReference type="Proteomes" id="UP000192783">
    <property type="component" value="Unassembled WGS sequence"/>
</dbReference>
<reference evidence="6 7" key="1">
    <citation type="submission" date="2017-04" db="EMBL/GenBank/DDBJ databases">
        <authorList>
            <person name="Afonso C.L."/>
            <person name="Miller P.J."/>
            <person name="Scott M.A."/>
            <person name="Spackman E."/>
            <person name="Goraichik I."/>
            <person name="Dimitrov K.M."/>
            <person name="Suarez D.L."/>
            <person name="Swayne D.E."/>
        </authorList>
    </citation>
    <scope>NUCLEOTIDE SEQUENCE [LARGE SCALE GENOMIC DNA]</scope>
    <source>
        <strain evidence="6 7">DSM 13146</strain>
    </source>
</reference>
<dbReference type="EMBL" id="FWXF01000022">
    <property type="protein sequence ID" value="SMC27583.1"/>
    <property type="molecule type" value="Genomic_DNA"/>
</dbReference>
<dbReference type="CDD" id="cd08645">
    <property type="entry name" value="FMT_core_GART"/>
    <property type="match status" value="1"/>
</dbReference>
<keyword evidence="3 4" id="KW-0658">Purine biosynthesis</keyword>
<dbReference type="UniPathway" id="UPA00074">
    <property type="reaction ID" value="UER00126"/>
</dbReference>
<evidence type="ECO:0000313" key="6">
    <source>
        <dbReference type="EMBL" id="SMC27583.1"/>
    </source>
</evidence>
<proteinExistence type="inferred from homology"/>
<dbReference type="HAMAP" id="MF_01930">
    <property type="entry name" value="PurN"/>
    <property type="match status" value="1"/>
</dbReference>
<dbReference type="InterPro" id="IPR036477">
    <property type="entry name" value="Formyl_transf_N_sf"/>
</dbReference>
<dbReference type="SUPFAM" id="SSF53328">
    <property type="entry name" value="Formyltransferase"/>
    <property type="match status" value="1"/>
</dbReference>
<dbReference type="PANTHER" id="PTHR43369:SF2">
    <property type="entry name" value="PHOSPHORIBOSYLGLYCINAMIDE FORMYLTRANSFERASE"/>
    <property type="match status" value="1"/>
</dbReference>
<dbReference type="NCBIfam" id="TIGR00639">
    <property type="entry name" value="PurN"/>
    <property type="match status" value="1"/>
</dbReference>
<feature type="domain" description="Formyl transferase N-terminal" evidence="5">
    <location>
        <begin position="6"/>
        <end position="227"/>
    </location>
</feature>
<feature type="site" description="Raises pKa of active site His" evidence="4">
    <location>
        <position position="190"/>
    </location>
</feature>
<evidence type="ECO:0000256" key="4">
    <source>
        <dbReference type="HAMAP-Rule" id="MF_01930"/>
    </source>
</evidence>
<keyword evidence="2 4" id="KW-0808">Transferase</keyword>
<dbReference type="STRING" id="1121390.SAMN02746041_02993"/>
<dbReference type="Pfam" id="PF00551">
    <property type="entry name" value="Formyl_trans_N"/>
    <property type="match status" value="1"/>
</dbReference>
<name>A0A1W1XUE6_9BACT</name>
<dbReference type="InterPro" id="IPR004607">
    <property type="entry name" value="GART"/>
</dbReference>
<dbReference type="EC" id="2.1.2.2" evidence="4"/>
<sequence>MKNRLRIAVLVSGGGTNLQALMDRMHEGTLKARIVCVGSDRPGAFGLERARTARIPTFVVDYSRYRRGEGGLPPMDTALVDQILARQRILPQGADPVAARRRLWGLICAERELMDRLDAHRPDLVCLAGFMRLLTPHFLDHYNTGGTFRVINIHPALLPAFPGRHGYRDTFHYGCKWGGVTVHFVDEGEDSGPVIAQAVYPIFDQDDESTVQKRGLHLEYKIYAQVINWIADGVVHVEPGPGPRPRVRIADPNYREIMGSWVESAFRFA</sequence>
<evidence type="ECO:0000256" key="2">
    <source>
        <dbReference type="ARBA" id="ARBA00022679"/>
    </source>
</evidence>
<dbReference type="GO" id="GO:0006189">
    <property type="term" value="P:'de novo' IMP biosynthetic process"/>
    <property type="evidence" value="ECO:0007669"/>
    <property type="project" value="UniProtKB-UniRule"/>
</dbReference>
<comment type="catalytic activity">
    <reaction evidence="4">
        <text>N(1)-(5-phospho-beta-D-ribosyl)glycinamide + (6R)-10-formyltetrahydrofolate = N(2)-formyl-N(1)-(5-phospho-beta-D-ribosyl)glycinamide + (6S)-5,6,7,8-tetrahydrofolate + H(+)</text>
        <dbReference type="Rhea" id="RHEA:15053"/>
        <dbReference type="ChEBI" id="CHEBI:15378"/>
        <dbReference type="ChEBI" id="CHEBI:57453"/>
        <dbReference type="ChEBI" id="CHEBI:143788"/>
        <dbReference type="ChEBI" id="CHEBI:147286"/>
        <dbReference type="ChEBI" id="CHEBI:195366"/>
        <dbReference type="EC" id="2.1.2.2"/>
    </reaction>
</comment>
<keyword evidence="7" id="KW-1185">Reference proteome</keyword>
<evidence type="ECO:0000256" key="3">
    <source>
        <dbReference type="ARBA" id="ARBA00022755"/>
    </source>
</evidence>
<accession>A0A1W1XUE6</accession>
<protein>
    <recommendedName>
        <fullName evidence="4">Phosphoribosylglycinamide formyltransferase</fullName>
        <ecNumber evidence="4">2.1.2.2</ecNumber>
    </recommendedName>
    <alternativeName>
        <fullName evidence="4">5'-phosphoribosylglycinamide transformylase</fullName>
    </alternativeName>
    <alternativeName>
        <fullName evidence="4">GAR transformylase</fullName>
        <shortName evidence="4">GART</shortName>
    </alternativeName>
</protein>
<dbReference type="Gene3D" id="3.40.50.170">
    <property type="entry name" value="Formyl transferase, N-terminal domain"/>
    <property type="match status" value="1"/>
</dbReference>
<feature type="binding site" evidence="4">
    <location>
        <position position="152"/>
    </location>
    <ligand>
        <name>(6R)-10-formyltetrahydrofolate</name>
        <dbReference type="ChEBI" id="CHEBI:195366"/>
    </ligand>
</feature>
<feature type="active site" description="Proton donor" evidence="4">
    <location>
        <position position="154"/>
    </location>
</feature>